<organism evidence="1">
    <name type="scientific">Clostridium botulinum (strain Eklund 17B / Type B)</name>
    <dbReference type="NCBI Taxonomy" id="935198"/>
    <lineage>
        <taxon>Bacteria</taxon>
        <taxon>Bacillati</taxon>
        <taxon>Bacillota</taxon>
        <taxon>Clostridia</taxon>
        <taxon>Eubacteriales</taxon>
        <taxon>Clostridiaceae</taxon>
        <taxon>Clostridium</taxon>
    </lineage>
</organism>
<protein>
    <recommendedName>
        <fullName evidence="2">DUF4489 domain-containing protein</fullName>
    </recommendedName>
</protein>
<evidence type="ECO:0008006" key="2">
    <source>
        <dbReference type="Google" id="ProtNLM"/>
    </source>
</evidence>
<proteinExistence type="predicted"/>
<name>B2TRV7_CLOBB</name>
<dbReference type="InterPro" id="IPR027972">
    <property type="entry name" value="DUF4489"/>
</dbReference>
<sequence>MNSLKNKDTNINCTSLAKDNLSDCCCICNSNKIILNCGDPVSSMVQLPLVPGVPGIPITVAKVVVNTSCLHDPQIKLEFVMNIDIPANVTITNLTFQAFKFCNNMCKKTPVGPPWSFKNKFMAETNAIFSFFVYDYDTFESKCCTYIVEATPYS</sequence>
<reference evidence="1" key="1">
    <citation type="submission" date="2009-06" db="EMBL/GenBank/DDBJ databases">
        <authorList>
            <consortium name="US DOE Joint Genome Institute (JGI-PGF)"/>
            <person name="Lucas S."/>
            <person name="Copeland A."/>
            <person name="Lapidus A."/>
            <person name="Glavina del Rio T."/>
            <person name="Dalin E."/>
            <person name="Tice H."/>
            <person name="Bruce D."/>
            <person name="Goodwin L."/>
            <person name="Pitluck S."/>
            <person name="Kyrpides N."/>
            <person name="Mavromatis K."/>
            <person name="Ivanova N."/>
            <person name="Saunders E."/>
            <person name="Brettin T."/>
            <person name="Detter J.C."/>
            <person name="Han C."/>
            <person name="Larimer F."/>
            <person name="Land M."/>
            <person name="Hauser L."/>
            <person name="Markowitz V."/>
            <person name="Cheng J.-F."/>
            <person name="Hugenholtz P."/>
            <person name="Woyke T."/>
            <person name="Wu D."/>
            <person name="Gronow S."/>
            <person name="Klenk H.-P."/>
            <person name="Eisen J.A."/>
        </authorList>
    </citation>
    <scope>NUCLEOTIDE SEQUENCE</scope>
    <source>
        <strain evidence="1">Eklund 17B</strain>
    </source>
</reference>
<dbReference type="AlphaFoldDB" id="B2TRV7"/>
<dbReference type="HOGENOM" id="CLU_111931_0_0_9"/>
<gene>
    <name evidence="1" type="ordered locus">CLL_A2342</name>
</gene>
<accession>U4PA77</accession>
<reference evidence="1" key="2">
    <citation type="submission" date="2009-08" db="EMBL/GenBank/DDBJ databases">
        <authorList>
            <person name="Shrivastava S."/>
            <person name="Brinkac L.M."/>
            <person name="Dodson R.J."/>
            <person name="Harkins D.M."/>
            <person name="Durkin A.S."/>
            <person name="Sutton G."/>
        </authorList>
    </citation>
    <scope>NUCLEOTIDE SEQUENCE</scope>
    <source>
        <strain evidence="1">Eklund 17B</strain>
    </source>
</reference>
<dbReference type="Pfam" id="PF14879">
    <property type="entry name" value="DUF4489"/>
    <property type="match status" value="1"/>
</dbReference>
<dbReference type="EMBL" id="CP001056">
    <property type="protein sequence ID" value="ACD24880.1"/>
    <property type="molecule type" value="Genomic_DNA"/>
</dbReference>
<dbReference type="KEGG" id="cbk:CLL_A2342"/>
<accession>B2TRV7</accession>
<dbReference type="PATRIC" id="fig|935198.13.peg.2299"/>
<evidence type="ECO:0000313" key="1">
    <source>
        <dbReference type="EMBL" id="ACD24880.1"/>
    </source>
</evidence>